<sequence length="87" mass="9088">MAPRSGSRANAPEIMMNTGTDHRQAESMVLASHQSGPILAKFSSTTVPREWMATTAMIAIARAGFIHAVDVGGGFSVGIRSKGAMCP</sequence>
<proteinExistence type="predicted"/>
<dbReference type="Proteomes" id="UP001500177">
    <property type="component" value="Unassembled WGS sequence"/>
</dbReference>
<evidence type="ECO:0000313" key="1">
    <source>
        <dbReference type="EMBL" id="GAA1503619.1"/>
    </source>
</evidence>
<organism evidence="1 2">
    <name type="scientific">Brevibacterium permense</name>
    <dbReference type="NCBI Taxonomy" id="234834"/>
    <lineage>
        <taxon>Bacteria</taxon>
        <taxon>Bacillati</taxon>
        <taxon>Actinomycetota</taxon>
        <taxon>Actinomycetes</taxon>
        <taxon>Micrococcales</taxon>
        <taxon>Brevibacteriaceae</taxon>
        <taxon>Brevibacterium</taxon>
    </lineage>
</organism>
<name>A0ABN1ZST0_9MICO</name>
<accession>A0ABN1ZST0</accession>
<evidence type="ECO:0000313" key="2">
    <source>
        <dbReference type="Proteomes" id="UP001500177"/>
    </source>
</evidence>
<gene>
    <name evidence="1" type="ORF">GCM10009690_02880</name>
</gene>
<protein>
    <submittedName>
        <fullName evidence="1">Uncharacterized protein</fullName>
    </submittedName>
</protein>
<comment type="caution">
    <text evidence="1">The sequence shown here is derived from an EMBL/GenBank/DDBJ whole genome shotgun (WGS) entry which is preliminary data.</text>
</comment>
<keyword evidence="2" id="KW-1185">Reference proteome</keyword>
<reference evidence="1 2" key="1">
    <citation type="journal article" date="2019" name="Int. J. Syst. Evol. Microbiol.">
        <title>The Global Catalogue of Microorganisms (GCM) 10K type strain sequencing project: providing services to taxonomists for standard genome sequencing and annotation.</title>
        <authorList>
            <consortium name="The Broad Institute Genomics Platform"/>
            <consortium name="The Broad Institute Genome Sequencing Center for Infectious Disease"/>
            <person name="Wu L."/>
            <person name="Ma J."/>
        </authorList>
    </citation>
    <scope>NUCLEOTIDE SEQUENCE [LARGE SCALE GENOMIC DNA]</scope>
    <source>
        <strain evidence="1 2">JCM 13318</strain>
    </source>
</reference>
<dbReference type="EMBL" id="BAAALX010000001">
    <property type="protein sequence ID" value="GAA1503619.1"/>
    <property type="molecule type" value="Genomic_DNA"/>
</dbReference>